<evidence type="ECO:0000256" key="3">
    <source>
        <dbReference type="ARBA" id="ARBA00006001"/>
    </source>
</evidence>
<feature type="domain" description="YjeF N-terminal" evidence="21">
    <location>
        <begin position="10"/>
        <end position="219"/>
    </location>
</feature>
<feature type="binding site" evidence="17">
    <location>
        <position position="384"/>
    </location>
    <ligand>
        <name>(6S)-NADPHX</name>
        <dbReference type="ChEBI" id="CHEBI:64076"/>
    </ligand>
</feature>
<comment type="cofactor">
    <cofactor evidence="17">
        <name>Mg(2+)</name>
        <dbReference type="ChEBI" id="CHEBI:18420"/>
    </cofactor>
</comment>
<dbReference type="EC" id="4.2.1.136" evidence="19"/>
<evidence type="ECO:0000256" key="4">
    <source>
        <dbReference type="ARBA" id="ARBA00009524"/>
    </source>
</evidence>
<feature type="binding site" evidence="18">
    <location>
        <position position="128"/>
    </location>
    <ligand>
        <name>K(+)</name>
        <dbReference type="ChEBI" id="CHEBI:29103"/>
    </ligand>
</feature>
<evidence type="ECO:0000256" key="18">
    <source>
        <dbReference type="HAMAP-Rule" id="MF_01966"/>
    </source>
</evidence>
<evidence type="ECO:0000313" key="22">
    <source>
        <dbReference type="EMBL" id="TKV58729.1"/>
    </source>
</evidence>
<comment type="caution">
    <text evidence="22">The sequence shown here is derived from an EMBL/GenBank/DDBJ whole genome shotgun (WGS) entry which is preliminary data.</text>
</comment>
<dbReference type="Pfam" id="PF03853">
    <property type="entry name" value="YjeF_N"/>
    <property type="match status" value="1"/>
</dbReference>
<comment type="catalytic activity">
    <reaction evidence="1 18 19">
        <text>(6R)-NADHX = (6S)-NADHX</text>
        <dbReference type="Rhea" id="RHEA:32215"/>
        <dbReference type="ChEBI" id="CHEBI:64074"/>
        <dbReference type="ChEBI" id="CHEBI:64075"/>
        <dbReference type="EC" id="5.1.99.6"/>
    </reaction>
</comment>
<reference evidence="22 23" key="1">
    <citation type="submission" date="2019-05" db="EMBL/GenBank/DDBJ databases">
        <title>Nakamurella sp. N5BH11, whole genome shotgun sequence.</title>
        <authorList>
            <person name="Tuo L."/>
        </authorList>
    </citation>
    <scope>NUCLEOTIDE SEQUENCE [LARGE SCALE GENOMIC DNA]</scope>
    <source>
        <strain evidence="22 23">N5BH11</strain>
    </source>
</reference>
<proteinExistence type="inferred from homology"/>
<dbReference type="PIRSF" id="PIRSF017184">
    <property type="entry name" value="Nnr"/>
    <property type="match status" value="1"/>
</dbReference>
<feature type="domain" description="YjeF C-terminal" evidence="20">
    <location>
        <begin position="243"/>
        <end position="502"/>
    </location>
</feature>
<evidence type="ECO:0000256" key="16">
    <source>
        <dbReference type="ARBA" id="ARBA00049209"/>
    </source>
</evidence>
<evidence type="ECO:0000313" key="23">
    <source>
        <dbReference type="Proteomes" id="UP000306985"/>
    </source>
</evidence>
<dbReference type="GO" id="GO:0110051">
    <property type="term" value="P:metabolite repair"/>
    <property type="evidence" value="ECO:0007669"/>
    <property type="project" value="TreeGrafter"/>
</dbReference>
<evidence type="ECO:0000259" key="21">
    <source>
        <dbReference type="PROSITE" id="PS51385"/>
    </source>
</evidence>
<evidence type="ECO:0000259" key="20">
    <source>
        <dbReference type="PROSITE" id="PS51383"/>
    </source>
</evidence>
<evidence type="ECO:0000256" key="15">
    <source>
        <dbReference type="ARBA" id="ARBA00048238"/>
    </source>
</evidence>
<dbReference type="HAMAP" id="MF_01966">
    <property type="entry name" value="NADHX_epimerase"/>
    <property type="match status" value="1"/>
</dbReference>
<evidence type="ECO:0000256" key="17">
    <source>
        <dbReference type="HAMAP-Rule" id="MF_01965"/>
    </source>
</evidence>
<evidence type="ECO:0000256" key="2">
    <source>
        <dbReference type="ARBA" id="ARBA00000909"/>
    </source>
</evidence>
<dbReference type="InterPro" id="IPR017953">
    <property type="entry name" value="Carbohydrate_kinase_pred_CS"/>
</dbReference>
<keyword evidence="23" id="KW-1185">Reference proteome</keyword>
<feature type="binding site" evidence="18">
    <location>
        <begin position="59"/>
        <end position="63"/>
    </location>
    <ligand>
        <name>(6S)-NADPHX</name>
        <dbReference type="ChEBI" id="CHEBI:64076"/>
    </ligand>
</feature>
<accession>A0A4U6QFG3</accession>
<dbReference type="Gene3D" id="3.40.1190.20">
    <property type="match status" value="1"/>
</dbReference>
<comment type="similarity">
    <text evidence="3 19">In the N-terminal section; belongs to the NnrE/AIBP family.</text>
</comment>
<dbReference type="GO" id="GO:0052855">
    <property type="term" value="F:ADP-dependent NAD(P)H-hydrate dehydratase activity"/>
    <property type="evidence" value="ECO:0007669"/>
    <property type="project" value="UniProtKB-UniRule"/>
</dbReference>
<feature type="binding site" evidence="17">
    <location>
        <position position="331"/>
    </location>
    <ligand>
        <name>(6S)-NADPHX</name>
        <dbReference type="ChEBI" id="CHEBI:64076"/>
    </ligand>
</feature>
<comment type="similarity">
    <text evidence="17">Belongs to the NnrD/CARKD family.</text>
</comment>
<evidence type="ECO:0000256" key="10">
    <source>
        <dbReference type="ARBA" id="ARBA00023027"/>
    </source>
</evidence>
<keyword evidence="5 18" id="KW-0479">Metal-binding</keyword>
<feature type="binding site" evidence="17">
    <location>
        <begin position="418"/>
        <end position="422"/>
    </location>
    <ligand>
        <name>AMP</name>
        <dbReference type="ChEBI" id="CHEBI:456215"/>
    </ligand>
</feature>
<comment type="catalytic activity">
    <reaction evidence="2 18 19">
        <text>(6R)-NADPHX = (6S)-NADPHX</text>
        <dbReference type="Rhea" id="RHEA:32227"/>
        <dbReference type="ChEBI" id="CHEBI:64076"/>
        <dbReference type="ChEBI" id="CHEBI:64077"/>
        <dbReference type="EC" id="5.1.99.6"/>
    </reaction>
</comment>
<protein>
    <recommendedName>
        <fullName evidence="19">Bifunctional NAD(P)H-hydrate repair enzyme</fullName>
    </recommendedName>
    <alternativeName>
        <fullName evidence="19">Nicotinamide nucleotide repair protein</fullName>
    </alternativeName>
    <domain>
        <recommendedName>
            <fullName evidence="19">ADP-dependent (S)-NAD(P)H-hydrate dehydratase</fullName>
            <ecNumber evidence="19">4.2.1.136</ecNumber>
        </recommendedName>
        <alternativeName>
            <fullName evidence="19">ADP-dependent NAD(P)HX dehydratase</fullName>
        </alternativeName>
    </domain>
    <domain>
        <recommendedName>
            <fullName evidence="19">NAD(P)H-hydrate epimerase</fullName>
            <ecNumber evidence="19">5.1.99.6</ecNumber>
        </recommendedName>
    </domain>
</protein>
<keyword evidence="7 17" id="KW-0067">ATP-binding</keyword>
<evidence type="ECO:0000256" key="1">
    <source>
        <dbReference type="ARBA" id="ARBA00000013"/>
    </source>
</evidence>
<comment type="catalytic activity">
    <reaction evidence="16 17 19">
        <text>(6S)-NADPHX + ADP = AMP + phosphate + NADPH + H(+)</text>
        <dbReference type="Rhea" id="RHEA:32235"/>
        <dbReference type="ChEBI" id="CHEBI:15378"/>
        <dbReference type="ChEBI" id="CHEBI:43474"/>
        <dbReference type="ChEBI" id="CHEBI:57783"/>
        <dbReference type="ChEBI" id="CHEBI:64076"/>
        <dbReference type="ChEBI" id="CHEBI:456215"/>
        <dbReference type="ChEBI" id="CHEBI:456216"/>
        <dbReference type="EC" id="4.2.1.136"/>
    </reaction>
</comment>
<dbReference type="SUPFAM" id="SSF53613">
    <property type="entry name" value="Ribokinase-like"/>
    <property type="match status" value="1"/>
</dbReference>
<comment type="function">
    <text evidence="18">Catalyzes the epimerization of the S- and R-forms of NAD(P)HX, a damaged form of NAD(P)H that is a result of enzymatic or heat-dependent hydration. This is a prerequisite for the S-specific NAD(P)H-hydrate dehydratase to allow the repair of both epimers of NAD(P)HX.</text>
</comment>
<feature type="binding site" evidence="18">
    <location>
        <begin position="132"/>
        <end position="138"/>
    </location>
    <ligand>
        <name>(6S)-NADPHX</name>
        <dbReference type="ChEBI" id="CHEBI:64076"/>
    </ligand>
</feature>
<keyword evidence="12 17" id="KW-0456">Lyase</keyword>
<sequence length="502" mass="50301">MITAYTAAQIRAAERVAIDRDGDATLMRRASTAVASVVAERLPHPLPGRSAVLLVGAGNNGGDALWAGAFLRRRGLAVTALLLQPDRAHPAGLAALRRAGGRVLALDPGDPAPAPVRALLTSADAVIDGIVGLAARPPLRPGAAALVAAANTSPALKVAVDLPSGIDPDTGATGPADDGDPVVFAADVTVTFGGVKTGLLLAADAMVSVGIGMEPDPGPAPDGTGSAERFAAAAAAVDAIALTDADLRVLLPDPGAGADKFTDGLVGIVAGSPGYPGAAVLCTGGAVRTRPGMVRYAGAQATAVVARWPEVVAAADPSVAGRVQAWVIGPGMGTDAAAGELLADVLRRDEPVLVDADGLTLLGEHPQWLSERTARGAVTLLTPHDREFTRVFPDLPLDDRLTATRTAARRSGATVLLKGHRTIVADPHGTTVVNRSGSSWLATAGSGDVLSGVIGSLLAAGLPPVLAAGAGAFLHGRAGERVHAAGEAGAQALWSHLRAARV</sequence>
<comment type="similarity">
    <text evidence="4 19">In the C-terminal section; belongs to the NnrD/CARKD family.</text>
</comment>
<dbReference type="NCBIfam" id="TIGR00196">
    <property type="entry name" value="yjeF_cterm"/>
    <property type="match status" value="1"/>
</dbReference>
<dbReference type="HAMAP" id="MF_01965">
    <property type="entry name" value="NADHX_dehydratase"/>
    <property type="match status" value="1"/>
</dbReference>
<dbReference type="InterPro" id="IPR004443">
    <property type="entry name" value="YjeF_N_dom"/>
</dbReference>
<evidence type="ECO:0000256" key="5">
    <source>
        <dbReference type="ARBA" id="ARBA00022723"/>
    </source>
</evidence>
<dbReference type="InterPro" id="IPR036652">
    <property type="entry name" value="YjeF_N_dom_sf"/>
</dbReference>
<dbReference type="Proteomes" id="UP000306985">
    <property type="component" value="Unassembled WGS sequence"/>
</dbReference>
<evidence type="ECO:0000256" key="19">
    <source>
        <dbReference type="PIRNR" id="PIRNR017184"/>
    </source>
</evidence>
<feature type="binding site" evidence="17">
    <location>
        <position position="448"/>
    </location>
    <ligand>
        <name>(6S)-NADPHX</name>
        <dbReference type="ChEBI" id="CHEBI:64076"/>
    </ligand>
</feature>
<evidence type="ECO:0000256" key="6">
    <source>
        <dbReference type="ARBA" id="ARBA00022741"/>
    </source>
</evidence>
<keyword evidence="10 17" id="KW-0520">NAD</keyword>
<evidence type="ECO:0000256" key="11">
    <source>
        <dbReference type="ARBA" id="ARBA00023235"/>
    </source>
</evidence>
<dbReference type="GO" id="GO:0052856">
    <property type="term" value="F:NAD(P)HX epimerase activity"/>
    <property type="evidence" value="ECO:0007669"/>
    <property type="project" value="UniProtKB-UniRule"/>
</dbReference>
<dbReference type="GO" id="GO:0046496">
    <property type="term" value="P:nicotinamide nucleotide metabolic process"/>
    <property type="evidence" value="ECO:0007669"/>
    <property type="project" value="UniProtKB-UniRule"/>
</dbReference>
<dbReference type="GO" id="GO:0046872">
    <property type="term" value="F:metal ion binding"/>
    <property type="evidence" value="ECO:0007669"/>
    <property type="project" value="UniProtKB-UniRule"/>
</dbReference>
<feature type="binding site" evidence="17">
    <location>
        <position position="447"/>
    </location>
    <ligand>
        <name>AMP</name>
        <dbReference type="ChEBI" id="CHEBI:456215"/>
    </ligand>
</feature>
<comment type="catalytic activity">
    <reaction evidence="15 17 19">
        <text>(6S)-NADHX + ADP = AMP + phosphate + NADH + H(+)</text>
        <dbReference type="Rhea" id="RHEA:32223"/>
        <dbReference type="ChEBI" id="CHEBI:15378"/>
        <dbReference type="ChEBI" id="CHEBI:43474"/>
        <dbReference type="ChEBI" id="CHEBI:57945"/>
        <dbReference type="ChEBI" id="CHEBI:64074"/>
        <dbReference type="ChEBI" id="CHEBI:456215"/>
        <dbReference type="ChEBI" id="CHEBI:456216"/>
        <dbReference type="EC" id="4.2.1.136"/>
    </reaction>
</comment>
<dbReference type="PANTHER" id="PTHR12592">
    <property type="entry name" value="ATP-DEPENDENT (S)-NAD(P)H-HYDRATE DEHYDRATASE FAMILY MEMBER"/>
    <property type="match status" value="1"/>
</dbReference>
<dbReference type="Gene3D" id="3.40.50.10260">
    <property type="entry name" value="YjeF N-terminal domain"/>
    <property type="match status" value="1"/>
</dbReference>
<dbReference type="Pfam" id="PF01256">
    <property type="entry name" value="Carb_kinase"/>
    <property type="match status" value="1"/>
</dbReference>
<keyword evidence="6 17" id="KW-0547">Nucleotide-binding</keyword>
<dbReference type="GO" id="GO:0005524">
    <property type="term" value="F:ATP binding"/>
    <property type="evidence" value="ECO:0007669"/>
    <property type="project" value="UniProtKB-UniRule"/>
</dbReference>
<feature type="binding site" evidence="18">
    <location>
        <position position="60"/>
    </location>
    <ligand>
        <name>K(+)</name>
        <dbReference type="ChEBI" id="CHEBI:29103"/>
    </ligand>
</feature>
<feature type="binding site" evidence="18">
    <location>
        <position position="161"/>
    </location>
    <ligand>
        <name>(6S)-NADPHX</name>
        <dbReference type="ChEBI" id="CHEBI:64076"/>
    </ligand>
</feature>
<dbReference type="PANTHER" id="PTHR12592:SF0">
    <property type="entry name" value="ATP-DEPENDENT (S)-NAD(P)H-HYDRATE DEHYDRATASE"/>
    <property type="match status" value="1"/>
</dbReference>
<dbReference type="OrthoDB" id="9806925at2"/>
<keyword evidence="9 18" id="KW-0630">Potassium</keyword>
<dbReference type="PROSITE" id="PS51383">
    <property type="entry name" value="YJEF_C_3"/>
    <property type="match status" value="1"/>
</dbReference>
<dbReference type="AlphaFoldDB" id="A0A4U6QFG3"/>
<feature type="binding site" evidence="18">
    <location>
        <position position="164"/>
    </location>
    <ligand>
        <name>K(+)</name>
        <dbReference type="ChEBI" id="CHEBI:29103"/>
    </ligand>
</feature>
<keyword evidence="11 18" id="KW-0413">Isomerase</keyword>
<comment type="function">
    <text evidence="14 19">Bifunctional enzyme that catalyzes the epimerization of the S- and R-forms of NAD(P)HX and the dehydration of the S-form of NAD(P)HX at the expense of ADP, which is converted to AMP. This allows the repair of both epimers of NAD(P)HX, a damaged form of NAD(P)H that is a result of enzymatic or heat-dependent hydration.</text>
</comment>
<comment type="subunit">
    <text evidence="17">Homotetramer.</text>
</comment>
<evidence type="ECO:0000256" key="14">
    <source>
        <dbReference type="ARBA" id="ARBA00025153"/>
    </source>
</evidence>
<evidence type="ECO:0000256" key="7">
    <source>
        <dbReference type="ARBA" id="ARBA00022840"/>
    </source>
</evidence>
<gene>
    <name evidence="18" type="primary">nnrE</name>
    <name evidence="17" type="synonym">nnrD</name>
    <name evidence="22" type="ORF">FDO65_14525</name>
</gene>
<evidence type="ECO:0000256" key="9">
    <source>
        <dbReference type="ARBA" id="ARBA00022958"/>
    </source>
</evidence>
<comment type="function">
    <text evidence="17">Catalyzes the dehydration of the S-form of NAD(P)HX at the expense of ADP, which is converted to AMP. Together with NAD(P)HX epimerase, which catalyzes the epimerization of the S- and R-forms, the enzyme allows the repair of both epimers of NAD(P)HX, a damaged form of NAD(P)H that is a result of enzymatic or heat-dependent hydration.</text>
</comment>
<evidence type="ECO:0000256" key="13">
    <source>
        <dbReference type="ARBA" id="ARBA00023268"/>
    </source>
</evidence>
<dbReference type="CDD" id="cd01171">
    <property type="entry name" value="YXKO-related"/>
    <property type="match status" value="1"/>
</dbReference>
<dbReference type="PROSITE" id="PS01050">
    <property type="entry name" value="YJEF_C_2"/>
    <property type="match status" value="1"/>
</dbReference>
<keyword evidence="8 17" id="KW-0521">NADP</keyword>
<evidence type="ECO:0000256" key="12">
    <source>
        <dbReference type="ARBA" id="ARBA00023239"/>
    </source>
</evidence>
<dbReference type="InterPro" id="IPR029056">
    <property type="entry name" value="Ribokinase-like"/>
</dbReference>
<dbReference type="EMBL" id="SZZH01000003">
    <property type="protein sequence ID" value="TKV58729.1"/>
    <property type="molecule type" value="Genomic_DNA"/>
</dbReference>
<dbReference type="InterPro" id="IPR030677">
    <property type="entry name" value="Nnr"/>
</dbReference>
<name>A0A4U6QFG3_9ACTN</name>
<dbReference type="InterPro" id="IPR000631">
    <property type="entry name" value="CARKD"/>
</dbReference>
<comment type="cofactor">
    <cofactor evidence="18 19">
        <name>K(+)</name>
        <dbReference type="ChEBI" id="CHEBI:29103"/>
    </cofactor>
    <text evidence="18 19">Binds 1 potassium ion per subunit.</text>
</comment>
<dbReference type="PROSITE" id="PS51385">
    <property type="entry name" value="YJEF_N"/>
    <property type="match status" value="1"/>
</dbReference>
<dbReference type="SUPFAM" id="SSF64153">
    <property type="entry name" value="YjeF N-terminal domain-like"/>
    <property type="match status" value="1"/>
</dbReference>
<dbReference type="RefSeq" id="WP_137450388.1">
    <property type="nucleotide sequence ID" value="NZ_SZZH01000003.1"/>
</dbReference>
<comment type="similarity">
    <text evidence="18">Belongs to the NnrE/AIBP family.</text>
</comment>
<keyword evidence="13" id="KW-0511">Multifunctional enzyme</keyword>
<comment type="caution">
    <text evidence="18">Lacks conserved residue(s) required for the propagation of feature annotation.</text>
</comment>
<feature type="binding site" evidence="17">
    <location>
        <position position="278"/>
    </location>
    <ligand>
        <name>(6S)-NADPHX</name>
        <dbReference type="ChEBI" id="CHEBI:64076"/>
    </ligand>
</feature>
<evidence type="ECO:0000256" key="8">
    <source>
        <dbReference type="ARBA" id="ARBA00022857"/>
    </source>
</evidence>
<dbReference type="EC" id="5.1.99.6" evidence="19"/>
<organism evidence="22 23">
    <name type="scientific">Nakamurella flava</name>
    <dbReference type="NCBI Taxonomy" id="2576308"/>
    <lineage>
        <taxon>Bacteria</taxon>
        <taxon>Bacillati</taxon>
        <taxon>Actinomycetota</taxon>
        <taxon>Actinomycetes</taxon>
        <taxon>Nakamurellales</taxon>
        <taxon>Nakamurellaceae</taxon>
        <taxon>Nakamurella</taxon>
    </lineage>
</organism>